<name>A0A379Y2J0_SALET</name>
<gene>
    <name evidence="1" type="ORF">NCTC5798_06247</name>
</gene>
<evidence type="ECO:0000313" key="1">
    <source>
        <dbReference type="EMBL" id="SUI39869.1"/>
    </source>
</evidence>
<dbReference type="EMBL" id="UGXK01000002">
    <property type="protein sequence ID" value="SUI39869.1"/>
    <property type="molecule type" value="Genomic_DNA"/>
</dbReference>
<dbReference type="AlphaFoldDB" id="A0A379Y2J0"/>
<proteinExistence type="predicted"/>
<dbReference type="Proteomes" id="UP000255534">
    <property type="component" value="Unassembled WGS sequence"/>
</dbReference>
<accession>A0A379Y2J0</accession>
<sequence>MTNPIDNQNYVRAVLAGTGIDFDETEMFISVSHCQGDEVSFSCSISASELRESVDHYVDTLNDTQLAGLDANTLKKRLVYFLEVFDQVSGQYMDISGKHYATSRFEYDDVCSDVLSISADSTQPGGYDREEYKRLMEVDGQVLIARFALEQFWNTHFIGLINYVSDEITSGLYEAYRTFSDIIMAAYTFSEYSYSRRINDELSLHISLQEDDLDEQLSDCYMDEVTLPSEGELSPHISIQDNDLDEQLTDCHMDETSLPSGKVVLRRNNESIIGIYESYAAKSYFHMVACARVLDQDGEVITELYQGVNVSELACGRIKIHDRQDLIYEVFANLRKLIPASEVKFSVAA</sequence>
<reference evidence="1 2" key="1">
    <citation type="submission" date="2018-06" db="EMBL/GenBank/DDBJ databases">
        <authorList>
            <consortium name="Pathogen Informatics"/>
            <person name="Doyle S."/>
        </authorList>
    </citation>
    <scope>NUCLEOTIDE SEQUENCE [LARGE SCALE GENOMIC DNA]</scope>
    <source>
        <strain evidence="1 2">NCTC5798</strain>
    </source>
</reference>
<organism evidence="1 2">
    <name type="scientific">Salmonella enterica I</name>
    <dbReference type="NCBI Taxonomy" id="59201"/>
    <lineage>
        <taxon>Bacteria</taxon>
        <taxon>Pseudomonadati</taxon>
        <taxon>Pseudomonadota</taxon>
        <taxon>Gammaproteobacteria</taxon>
        <taxon>Enterobacterales</taxon>
        <taxon>Enterobacteriaceae</taxon>
        <taxon>Salmonella</taxon>
    </lineage>
</organism>
<protein>
    <submittedName>
        <fullName evidence="1">Uncharacterized protein</fullName>
    </submittedName>
</protein>
<evidence type="ECO:0000313" key="2">
    <source>
        <dbReference type="Proteomes" id="UP000255534"/>
    </source>
</evidence>